<name>A0A330M7G0_9GAMM</name>
<dbReference type="Proteomes" id="UP000250123">
    <property type="component" value="Chromosome SHEWBE"/>
</dbReference>
<protein>
    <submittedName>
        <fullName evidence="1">Uncharacterized protein</fullName>
    </submittedName>
</protein>
<dbReference type="KEGG" id="sbk:SHEWBE_2967"/>
<accession>A0A330M7G0</accession>
<evidence type="ECO:0000313" key="1">
    <source>
        <dbReference type="EMBL" id="SQH76930.1"/>
    </source>
</evidence>
<organism evidence="1 2">
    <name type="scientific">Shewanella benthica</name>
    <dbReference type="NCBI Taxonomy" id="43661"/>
    <lineage>
        <taxon>Bacteria</taxon>
        <taxon>Pseudomonadati</taxon>
        <taxon>Pseudomonadota</taxon>
        <taxon>Gammaproteobacteria</taxon>
        <taxon>Alteromonadales</taxon>
        <taxon>Shewanellaceae</taxon>
        <taxon>Shewanella</taxon>
    </lineage>
</organism>
<evidence type="ECO:0000313" key="2">
    <source>
        <dbReference type="Proteomes" id="UP000250123"/>
    </source>
</evidence>
<dbReference type="EMBL" id="LS483452">
    <property type="protein sequence ID" value="SQH76930.1"/>
    <property type="molecule type" value="Genomic_DNA"/>
</dbReference>
<gene>
    <name evidence="1" type="ORF">SHEWBE_2967</name>
</gene>
<sequence length="32" mass="3339">MMNNKWHVGGLGYGASAVSGKLGVYAGYSHIL</sequence>
<proteinExistence type="predicted"/>
<reference evidence="2" key="1">
    <citation type="submission" date="2018-06" db="EMBL/GenBank/DDBJ databases">
        <authorList>
            <person name="Cea G.-C."/>
            <person name="William W."/>
        </authorList>
    </citation>
    <scope>NUCLEOTIDE SEQUENCE [LARGE SCALE GENOMIC DNA]</scope>
    <source>
        <strain evidence="2">DB21MT-2</strain>
    </source>
</reference>
<dbReference type="AlphaFoldDB" id="A0A330M7G0"/>